<keyword evidence="3" id="KW-1185">Reference proteome</keyword>
<reference evidence="2" key="4">
    <citation type="submission" date="2019-03" db="UniProtKB">
        <authorList>
            <consortium name="EnsemblPlants"/>
        </authorList>
    </citation>
    <scope>IDENTIFICATION</scope>
</reference>
<feature type="compositionally biased region" description="Basic residues" evidence="1">
    <location>
        <begin position="26"/>
        <end position="37"/>
    </location>
</feature>
<dbReference type="AlphaFoldDB" id="A0A452Z677"/>
<feature type="compositionally biased region" description="Basic and acidic residues" evidence="1">
    <location>
        <begin position="14"/>
        <end position="25"/>
    </location>
</feature>
<reference evidence="3" key="1">
    <citation type="journal article" date="2014" name="Science">
        <title>Ancient hybridizations among the ancestral genomes of bread wheat.</title>
        <authorList>
            <consortium name="International Wheat Genome Sequencing Consortium,"/>
            <person name="Marcussen T."/>
            <person name="Sandve S.R."/>
            <person name="Heier L."/>
            <person name="Spannagl M."/>
            <person name="Pfeifer M."/>
            <person name="Jakobsen K.S."/>
            <person name="Wulff B.B."/>
            <person name="Steuernagel B."/>
            <person name="Mayer K.F."/>
            <person name="Olsen O.A."/>
        </authorList>
    </citation>
    <scope>NUCLEOTIDE SEQUENCE [LARGE SCALE GENOMIC DNA]</scope>
    <source>
        <strain evidence="3">cv. AL8/78</strain>
    </source>
</reference>
<evidence type="ECO:0000313" key="3">
    <source>
        <dbReference type="Proteomes" id="UP000015105"/>
    </source>
</evidence>
<proteinExistence type="predicted"/>
<sequence>FEHLIKPGWAASRGSRDDGDGDAHGRRAQPSHSHPGRHPRDQGSPEKLAPPPKVSKERFWLPRACCFPCALLMRGRASGSRAPCQWWQEDVHVVSRSCLQ</sequence>
<evidence type="ECO:0000313" key="2">
    <source>
        <dbReference type="EnsemblPlants" id="AET1Gv20645000.4"/>
    </source>
</evidence>
<organism evidence="2 3">
    <name type="scientific">Aegilops tauschii subsp. strangulata</name>
    <name type="common">Goatgrass</name>
    <dbReference type="NCBI Taxonomy" id="200361"/>
    <lineage>
        <taxon>Eukaryota</taxon>
        <taxon>Viridiplantae</taxon>
        <taxon>Streptophyta</taxon>
        <taxon>Embryophyta</taxon>
        <taxon>Tracheophyta</taxon>
        <taxon>Spermatophyta</taxon>
        <taxon>Magnoliopsida</taxon>
        <taxon>Liliopsida</taxon>
        <taxon>Poales</taxon>
        <taxon>Poaceae</taxon>
        <taxon>BOP clade</taxon>
        <taxon>Pooideae</taxon>
        <taxon>Triticodae</taxon>
        <taxon>Triticeae</taxon>
        <taxon>Triticinae</taxon>
        <taxon>Aegilops</taxon>
    </lineage>
</organism>
<dbReference type="Gramene" id="AET1Gv20645000.4">
    <property type="protein sequence ID" value="AET1Gv20645000.4"/>
    <property type="gene ID" value="AET1Gv20645000"/>
</dbReference>
<reference evidence="2" key="5">
    <citation type="journal article" date="2021" name="G3 (Bethesda)">
        <title>Aegilops tauschii genome assembly Aet v5.0 features greater sequence contiguity and improved annotation.</title>
        <authorList>
            <person name="Wang L."/>
            <person name="Zhu T."/>
            <person name="Rodriguez J.C."/>
            <person name="Deal K.R."/>
            <person name="Dubcovsky J."/>
            <person name="McGuire P.E."/>
            <person name="Lux T."/>
            <person name="Spannagl M."/>
            <person name="Mayer K.F.X."/>
            <person name="Baldrich P."/>
            <person name="Meyers B.C."/>
            <person name="Huo N."/>
            <person name="Gu Y.Q."/>
            <person name="Zhou H."/>
            <person name="Devos K.M."/>
            <person name="Bennetzen J.L."/>
            <person name="Unver T."/>
            <person name="Budak H."/>
            <person name="Gulick P.J."/>
            <person name="Galiba G."/>
            <person name="Kalapos B."/>
            <person name="Nelson D.R."/>
            <person name="Li P."/>
            <person name="You F.M."/>
            <person name="Luo M.C."/>
            <person name="Dvorak J."/>
        </authorList>
    </citation>
    <scope>NUCLEOTIDE SEQUENCE [LARGE SCALE GENOMIC DNA]</scope>
    <source>
        <strain evidence="2">cv. AL8/78</strain>
    </source>
</reference>
<reference evidence="2" key="3">
    <citation type="journal article" date="2017" name="Nature">
        <title>Genome sequence of the progenitor of the wheat D genome Aegilops tauschii.</title>
        <authorList>
            <person name="Luo M.C."/>
            <person name="Gu Y.Q."/>
            <person name="Puiu D."/>
            <person name="Wang H."/>
            <person name="Twardziok S.O."/>
            <person name="Deal K.R."/>
            <person name="Huo N."/>
            <person name="Zhu T."/>
            <person name="Wang L."/>
            <person name="Wang Y."/>
            <person name="McGuire P.E."/>
            <person name="Liu S."/>
            <person name="Long H."/>
            <person name="Ramasamy R.K."/>
            <person name="Rodriguez J.C."/>
            <person name="Van S.L."/>
            <person name="Yuan L."/>
            <person name="Wang Z."/>
            <person name="Xia Z."/>
            <person name="Xiao L."/>
            <person name="Anderson O.D."/>
            <person name="Ouyang S."/>
            <person name="Liang Y."/>
            <person name="Zimin A.V."/>
            <person name="Pertea G."/>
            <person name="Qi P."/>
            <person name="Bennetzen J.L."/>
            <person name="Dai X."/>
            <person name="Dawson M.W."/>
            <person name="Muller H.G."/>
            <person name="Kugler K."/>
            <person name="Rivarola-Duarte L."/>
            <person name="Spannagl M."/>
            <person name="Mayer K.F.X."/>
            <person name="Lu F.H."/>
            <person name="Bevan M.W."/>
            <person name="Leroy P."/>
            <person name="Li P."/>
            <person name="You F.M."/>
            <person name="Sun Q."/>
            <person name="Liu Z."/>
            <person name="Lyons E."/>
            <person name="Wicker T."/>
            <person name="Salzberg S.L."/>
            <person name="Devos K.M."/>
            <person name="Dvorak J."/>
        </authorList>
    </citation>
    <scope>NUCLEOTIDE SEQUENCE [LARGE SCALE GENOMIC DNA]</scope>
    <source>
        <strain evidence="2">cv. AL8/78</strain>
    </source>
</reference>
<accession>A0A452Z677</accession>
<dbReference type="EnsemblPlants" id="AET1Gv20645000.4">
    <property type="protein sequence ID" value="AET1Gv20645000.4"/>
    <property type="gene ID" value="AET1Gv20645000"/>
</dbReference>
<name>A0A452Z677_AEGTS</name>
<reference evidence="3" key="2">
    <citation type="journal article" date="2017" name="Nat. Plants">
        <title>The Aegilops tauschii genome reveals multiple impacts of transposons.</title>
        <authorList>
            <person name="Zhao G."/>
            <person name="Zou C."/>
            <person name="Li K."/>
            <person name="Wang K."/>
            <person name="Li T."/>
            <person name="Gao L."/>
            <person name="Zhang X."/>
            <person name="Wang H."/>
            <person name="Yang Z."/>
            <person name="Liu X."/>
            <person name="Jiang W."/>
            <person name="Mao L."/>
            <person name="Kong X."/>
            <person name="Jiao Y."/>
            <person name="Jia J."/>
        </authorList>
    </citation>
    <scope>NUCLEOTIDE SEQUENCE [LARGE SCALE GENOMIC DNA]</scope>
    <source>
        <strain evidence="3">cv. AL8/78</strain>
    </source>
</reference>
<protein>
    <submittedName>
        <fullName evidence="2">Uncharacterized protein</fullName>
    </submittedName>
</protein>
<feature type="region of interest" description="Disordered" evidence="1">
    <location>
        <begin position="1"/>
        <end position="55"/>
    </location>
</feature>
<dbReference type="Proteomes" id="UP000015105">
    <property type="component" value="Chromosome 1D"/>
</dbReference>
<evidence type="ECO:0000256" key="1">
    <source>
        <dbReference type="SAM" id="MobiDB-lite"/>
    </source>
</evidence>